<reference evidence="2" key="1">
    <citation type="submission" date="2021-11" db="EMBL/GenBank/DDBJ databases">
        <title>BS-T2-15 a new species belonging to the Comamonadaceae family isolated from the soil of a French oak forest.</title>
        <authorList>
            <person name="Mieszkin S."/>
            <person name="Alain K."/>
        </authorList>
    </citation>
    <scope>NUCLEOTIDE SEQUENCE</scope>
    <source>
        <strain evidence="2">BS-T2-15</strain>
    </source>
</reference>
<keyword evidence="3" id="KW-1185">Reference proteome</keyword>
<organism evidence="2 3">
    <name type="scientific">Scleromatobacter humisilvae</name>
    <dbReference type="NCBI Taxonomy" id="2897159"/>
    <lineage>
        <taxon>Bacteria</taxon>
        <taxon>Pseudomonadati</taxon>
        <taxon>Pseudomonadota</taxon>
        <taxon>Betaproteobacteria</taxon>
        <taxon>Burkholderiales</taxon>
        <taxon>Sphaerotilaceae</taxon>
        <taxon>Scleromatobacter</taxon>
    </lineage>
</organism>
<keyword evidence="1" id="KW-0472">Membrane</keyword>
<feature type="transmembrane region" description="Helical" evidence="1">
    <location>
        <begin position="68"/>
        <end position="89"/>
    </location>
</feature>
<name>A0A9X1YLW9_9BURK</name>
<sequence>MSYKAKYTSLAWSDALTAAIYFDRVIPTNIPDVTMRGPDDPVYYEVLKEILPETLVDPSTKTGLSQSIITYVAYFYLTFPAAGGVYSLAGGETLEQRRDSRMPEFLKAFGALVESSRMNDFSVYGAPLSVPQETDSADPCLILSNLDLIDTTKLSWRQVLELRRDVDAVERLRNLRRMVYKDYSGKSEAYIREDLEFRISEYESATRLWGLPLQKGVLEIAMTGDALMAMGAATALTLFGAPIAAAAAAGGAIAIGKAALAIAQRKRDIDLERRRNPVAYLVKLQQMAGDVA</sequence>
<dbReference type="EMBL" id="JAJLJH010000001">
    <property type="protein sequence ID" value="MCK9684111.1"/>
    <property type="molecule type" value="Genomic_DNA"/>
</dbReference>
<evidence type="ECO:0000313" key="3">
    <source>
        <dbReference type="Proteomes" id="UP001139353"/>
    </source>
</evidence>
<keyword evidence="1" id="KW-1133">Transmembrane helix</keyword>
<proteinExistence type="predicted"/>
<protein>
    <submittedName>
        <fullName evidence="2">Uncharacterized protein</fullName>
    </submittedName>
</protein>
<keyword evidence="1" id="KW-0812">Transmembrane</keyword>
<dbReference type="Proteomes" id="UP001139353">
    <property type="component" value="Unassembled WGS sequence"/>
</dbReference>
<feature type="transmembrane region" description="Helical" evidence="1">
    <location>
        <begin position="243"/>
        <end position="263"/>
    </location>
</feature>
<evidence type="ECO:0000313" key="2">
    <source>
        <dbReference type="EMBL" id="MCK9684111.1"/>
    </source>
</evidence>
<gene>
    <name evidence="2" type="ORF">LPC04_00135</name>
</gene>
<dbReference type="AlphaFoldDB" id="A0A9X1YLW9"/>
<evidence type="ECO:0000256" key="1">
    <source>
        <dbReference type="SAM" id="Phobius"/>
    </source>
</evidence>
<comment type="caution">
    <text evidence="2">The sequence shown here is derived from an EMBL/GenBank/DDBJ whole genome shotgun (WGS) entry which is preliminary data.</text>
</comment>
<dbReference type="RefSeq" id="WP_275680144.1">
    <property type="nucleotide sequence ID" value="NZ_JAJLJH010000001.1"/>
</dbReference>
<accession>A0A9X1YLW9</accession>